<proteinExistence type="predicted"/>
<organism evidence="2 3">
    <name type="scientific">Trifolium medium</name>
    <dbReference type="NCBI Taxonomy" id="97028"/>
    <lineage>
        <taxon>Eukaryota</taxon>
        <taxon>Viridiplantae</taxon>
        <taxon>Streptophyta</taxon>
        <taxon>Embryophyta</taxon>
        <taxon>Tracheophyta</taxon>
        <taxon>Spermatophyta</taxon>
        <taxon>Magnoliopsida</taxon>
        <taxon>eudicotyledons</taxon>
        <taxon>Gunneridae</taxon>
        <taxon>Pentapetalae</taxon>
        <taxon>rosids</taxon>
        <taxon>fabids</taxon>
        <taxon>Fabales</taxon>
        <taxon>Fabaceae</taxon>
        <taxon>Papilionoideae</taxon>
        <taxon>50 kb inversion clade</taxon>
        <taxon>NPAAA clade</taxon>
        <taxon>Hologalegina</taxon>
        <taxon>IRL clade</taxon>
        <taxon>Trifolieae</taxon>
        <taxon>Trifolium</taxon>
    </lineage>
</organism>
<accession>A0A392ULA8</accession>
<feature type="compositionally biased region" description="Basic and acidic residues" evidence="1">
    <location>
        <begin position="1"/>
        <end position="36"/>
    </location>
</feature>
<sequence length="78" mass="8974">LSLFKQDEEAEAKAEEEKRRLEEEEKKKQEEEKQKMLAENVTSDNMMVNTSEDKGKAVASEHDPLVLLLQEQLATQKA</sequence>
<feature type="non-terminal residue" evidence="2">
    <location>
        <position position="1"/>
    </location>
</feature>
<feature type="non-terminal residue" evidence="2">
    <location>
        <position position="78"/>
    </location>
</feature>
<dbReference type="EMBL" id="LXQA010856775">
    <property type="protein sequence ID" value="MCI74262.1"/>
    <property type="molecule type" value="Genomic_DNA"/>
</dbReference>
<protein>
    <submittedName>
        <fullName evidence="2">Uncharacterized protein</fullName>
    </submittedName>
</protein>
<dbReference type="Proteomes" id="UP000265520">
    <property type="component" value="Unassembled WGS sequence"/>
</dbReference>
<feature type="compositionally biased region" description="Basic and acidic residues" evidence="1">
    <location>
        <begin position="51"/>
        <end position="60"/>
    </location>
</feature>
<name>A0A392ULA8_9FABA</name>
<dbReference type="AlphaFoldDB" id="A0A392ULA8"/>
<evidence type="ECO:0000313" key="2">
    <source>
        <dbReference type="EMBL" id="MCI74262.1"/>
    </source>
</evidence>
<comment type="caution">
    <text evidence="2">The sequence shown here is derived from an EMBL/GenBank/DDBJ whole genome shotgun (WGS) entry which is preliminary data.</text>
</comment>
<evidence type="ECO:0000313" key="3">
    <source>
        <dbReference type="Proteomes" id="UP000265520"/>
    </source>
</evidence>
<keyword evidence="3" id="KW-1185">Reference proteome</keyword>
<feature type="compositionally biased region" description="Polar residues" evidence="1">
    <location>
        <begin position="40"/>
        <end position="50"/>
    </location>
</feature>
<reference evidence="2 3" key="1">
    <citation type="journal article" date="2018" name="Front. Plant Sci.">
        <title>Red Clover (Trifolium pratense) and Zigzag Clover (T. medium) - A Picture of Genomic Similarities and Differences.</title>
        <authorList>
            <person name="Dluhosova J."/>
            <person name="Istvanek J."/>
            <person name="Nedelnik J."/>
            <person name="Repkova J."/>
        </authorList>
    </citation>
    <scope>NUCLEOTIDE SEQUENCE [LARGE SCALE GENOMIC DNA]</scope>
    <source>
        <strain evidence="3">cv. 10/8</strain>
        <tissue evidence="2">Leaf</tissue>
    </source>
</reference>
<feature type="region of interest" description="Disordered" evidence="1">
    <location>
        <begin position="1"/>
        <end position="60"/>
    </location>
</feature>
<evidence type="ECO:0000256" key="1">
    <source>
        <dbReference type="SAM" id="MobiDB-lite"/>
    </source>
</evidence>